<evidence type="ECO:0000313" key="8">
    <source>
        <dbReference type="Proteomes" id="UP001056035"/>
    </source>
</evidence>
<dbReference type="PRINTS" id="PR00421">
    <property type="entry name" value="THIOREDOXIN"/>
</dbReference>
<keyword evidence="3" id="KW-0249">Electron transport</keyword>
<dbReference type="RefSeq" id="WP_254569590.1">
    <property type="nucleotide sequence ID" value="NZ_CP098502.1"/>
</dbReference>
<keyword evidence="4" id="KW-1015">Disulfide bond</keyword>
<keyword evidence="5" id="KW-0676">Redox-active center</keyword>
<comment type="similarity">
    <text evidence="1">Belongs to the thioredoxin family.</text>
</comment>
<dbReference type="EMBL" id="CP098502">
    <property type="protein sequence ID" value="UTI62855.1"/>
    <property type="molecule type" value="Genomic_DNA"/>
</dbReference>
<dbReference type="SUPFAM" id="SSF48452">
    <property type="entry name" value="TPR-like"/>
    <property type="match status" value="1"/>
</dbReference>
<dbReference type="Pfam" id="PF14559">
    <property type="entry name" value="TPR_19"/>
    <property type="match status" value="1"/>
</dbReference>
<accession>A0ABY5DLV3</accession>
<evidence type="ECO:0000313" key="7">
    <source>
        <dbReference type="EMBL" id="UTI62855.1"/>
    </source>
</evidence>
<dbReference type="Pfam" id="PF14561">
    <property type="entry name" value="TPR_20"/>
    <property type="match status" value="1"/>
</dbReference>
<reference evidence="7 8" key="1">
    <citation type="submission" date="2022-06" db="EMBL/GenBank/DDBJ databases">
        <title>Paraconexibacter antarcticus.</title>
        <authorList>
            <person name="Kim C.S."/>
        </authorList>
    </citation>
    <scope>NUCLEOTIDE SEQUENCE [LARGE SCALE GENOMIC DNA]</scope>
    <source>
        <strain evidence="7 8">02-257</strain>
    </source>
</reference>
<dbReference type="Pfam" id="PF00085">
    <property type="entry name" value="Thioredoxin"/>
    <property type="match status" value="1"/>
</dbReference>
<proteinExistence type="inferred from homology"/>
<dbReference type="InterPro" id="IPR017937">
    <property type="entry name" value="Thioredoxin_CS"/>
</dbReference>
<evidence type="ECO:0000256" key="4">
    <source>
        <dbReference type="ARBA" id="ARBA00023157"/>
    </source>
</evidence>
<keyword evidence="2" id="KW-0813">Transport</keyword>
<protein>
    <submittedName>
        <fullName evidence="7">Tetratricopeptide repeat protein</fullName>
    </submittedName>
</protein>
<dbReference type="InterPro" id="IPR011990">
    <property type="entry name" value="TPR-like_helical_dom_sf"/>
</dbReference>
<dbReference type="InterPro" id="IPR013766">
    <property type="entry name" value="Thioredoxin_domain"/>
</dbReference>
<organism evidence="7 8">
    <name type="scientific">Paraconexibacter antarcticus</name>
    <dbReference type="NCBI Taxonomy" id="2949664"/>
    <lineage>
        <taxon>Bacteria</taxon>
        <taxon>Bacillati</taxon>
        <taxon>Actinomycetota</taxon>
        <taxon>Thermoleophilia</taxon>
        <taxon>Solirubrobacterales</taxon>
        <taxon>Paraconexibacteraceae</taxon>
        <taxon>Paraconexibacter</taxon>
    </lineage>
</organism>
<name>A0ABY5DLV3_9ACTN</name>
<dbReference type="PROSITE" id="PS51352">
    <property type="entry name" value="THIOREDOXIN_2"/>
    <property type="match status" value="1"/>
</dbReference>
<feature type="domain" description="Thioredoxin" evidence="6">
    <location>
        <begin position="1"/>
        <end position="109"/>
    </location>
</feature>
<dbReference type="CDD" id="cd02947">
    <property type="entry name" value="TRX_family"/>
    <property type="match status" value="1"/>
</dbReference>
<evidence type="ECO:0000256" key="3">
    <source>
        <dbReference type="ARBA" id="ARBA00022982"/>
    </source>
</evidence>
<keyword evidence="8" id="KW-1185">Reference proteome</keyword>
<dbReference type="SUPFAM" id="SSF52833">
    <property type="entry name" value="Thioredoxin-like"/>
    <property type="match status" value="1"/>
</dbReference>
<dbReference type="PANTHER" id="PTHR45663">
    <property type="entry name" value="GEO12009P1"/>
    <property type="match status" value="1"/>
</dbReference>
<dbReference type="Proteomes" id="UP001056035">
    <property type="component" value="Chromosome"/>
</dbReference>
<evidence type="ECO:0000256" key="1">
    <source>
        <dbReference type="ARBA" id="ARBA00008987"/>
    </source>
</evidence>
<evidence type="ECO:0000256" key="5">
    <source>
        <dbReference type="ARBA" id="ARBA00023284"/>
    </source>
</evidence>
<dbReference type="PANTHER" id="PTHR45663:SF11">
    <property type="entry name" value="GEO12009P1"/>
    <property type="match status" value="1"/>
</dbReference>
<dbReference type="InterPro" id="IPR036249">
    <property type="entry name" value="Thioredoxin-like_sf"/>
</dbReference>
<sequence length="247" mass="26597">MTVIETTETDFQRDVIDRSHETPVVVDFWAPWCGPCRQLTPVLEKMAAAAEGAVVLAKINTDDHPGISQSFGVQGIPAVKAFVDGKIVDEFVGAKPPAEVQRFFARLIPSEADLASEGGDEESLRRALAAEPGHAAASLKLARLLLARGDDTEALAVLEKVRGSFQADGLAARIRIAADPELDLGDALTALDEGREADGLDVLLDRVQRFPPHRDELRAVIVGVLDALGVEHPLARDTRRRLAAALY</sequence>
<gene>
    <name evidence="7" type="ORF">NBH00_15980</name>
</gene>
<evidence type="ECO:0000259" key="6">
    <source>
        <dbReference type="PROSITE" id="PS51352"/>
    </source>
</evidence>
<dbReference type="PROSITE" id="PS00194">
    <property type="entry name" value="THIOREDOXIN_1"/>
    <property type="match status" value="1"/>
</dbReference>
<dbReference type="Gene3D" id="3.40.30.10">
    <property type="entry name" value="Glutaredoxin"/>
    <property type="match status" value="1"/>
</dbReference>
<evidence type="ECO:0000256" key="2">
    <source>
        <dbReference type="ARBA" id="ARBA00022448"/>
    </source>
</evidence>
<dbReference type="Gene3D" id="1.25.40.10">
    <property type="entry name" value="Tetratricopeptide repeat domain"/>
    <property type="match status" value="1"/>
</dbReference>